<keyword evidence="2" id="KW-0472">Membrane</keyword>
<reference evidence="3 4" key="1">
    <citation type="submission" date="2020-08" db="EMBL/GenBank/DDBJ databases">
        <title>Genome sequence of Rhodobacteraceae bacterium Lw-13e.</title>
        <authorList>
            <person name="Poehlein A."/>
            <person name="Wolter L."/>
            <person name="Daniel R."/>
            <person name="Brinkhoff T."/>
        </authorList>
    </citation>
    <scope>NUCLEOTIDE SEQUENCE [LARGE SCALE GENOMIC DNA]</scope>
    <source>
        <strain evidence="3 4">Lw-13e</strain>
    </source>
</reference>
<feature type="region of interest" description="Disordered" evidence="1">
    <location>
        <begin position="425"/>
        <end position="486"/>
    </location>
</feature>
<evidence type="ECO:0000256" key="2">
    <source>
        <dbReference type="SAM" id="Phobius"/>
    </source>
</evidence>
<evidence type="ECO:0000313" key="3">
    <source>
        <dbReference type="EMBL" id="QPM90069.1"/>
    </source>
</evidence>
<evidence type="ECO:0000256" key="1">
    <source>
        <dbReference type="SAM" id="MobiDB-lite"/>
    </source>
</evidence>
<evidence type="ECO:0000313" key="4">
    <source>
        <dbReference type="Proteomes" id="UP000283786"/>
    </source>
</evidence>
<dbReference type="EMBL" id="CP060436">
    <property type="protein sequence ID" value="QPM90069.1"/>
    <property type="molecule type" value="Genomic_DNA"/>
</dbReference>
<feature type="region of interest" description="Disordered" evidence="1">
    <location>
        <begin position="1"/>
        <end position="24"/>
    </location>
</feature>
<organism evidence="3 4">
    <name type="scientific">Pseudooceanicola algae</name>
    <dbReference type="NCBI Taxonomy" id="1537215"/>
    <lineage>
        <taxon>Bacteria</taxon>
        <taxon>Pseudomonadati</taxon>
        <taxon>Pseudomonadota</taxon>
        <taxon>Alphaproteobacteria</taxon>
        <taxon>Rhodobacterales</taxon>
        <taxon>Paracoccaceae</taxon>
        <taxon>Pseudooceanicola</taxon>
    </lineage>
</organism>
<protein>
    <recommendedName>
        <fullName evidence="5">DUF4407 domain-containing protein</fullName>
    </recommendedName>
</protein>
<name>A0A418SCH0_9RHOB</name>
<sequence length="486" mass="50459">MSDQDSNARQDHDAATAGNRRGAPGARMARELEGHLGFLETFTGTALGVLSVASGIYTYLGVSSLLDGDGAMLVFAAIAYSVAVSTGIFVFWSYMIRLFPAMQTARARVGLLGAMGLGSLAIVAMSSWLNAAALAGGAAVEQHLAETVQDYQEALERTHEIALSAQGLERDVARAQQSFADLSEQEAAGGLSGLAGRGAVFRVLRQKSQELTALQAQIAEQAPLVDSAFTEGNRLLSEMRALTVEPGPVEARSVEFSEKAVRLAGILAELRQLSVAPLVARAAQDLSASVVLPELDGTTEEMRGTQGATITSVLDVLVQRAATLDTAAQEVMAMQPAEETTYTPISSADAVIRYAGNFIPSWAGAIAIDLLPAVLVLILAVTQSAIRAGRDTAPIEERMTIADLRAALAAARDVDAALIEGRQSARAEAAYPPAPQPPAPSEPPLRPDPSAPEAPETRERDTGPGNRSGTGAGSGSGSGSGNEASS</sequence>
<evidence type="ECO:0008006" key="5">
    <source>
        <dbReference type="Google" id="ProtNLM"/>
    </source>
</evidence>
<feature type="transmembrane region" description="Helical" evidence="2">
    <location>
        <begin position="107"/>
        <end position="129"/>
    </location>
</feature>
<keyword evidence="2" id="KW-0812">Transmembrane</keyword>
<dbReference type="Proteomes" id="UP000283786">
    <property type="component" value="Chromosome"/>
</dbReference>
<accession>A0A418SCH0</accession>
<feature type="transmembrane region" description="Helical" evidence="2">
    <location>
        <begin position="36"/>
        <end position="60"/>
    </location>
</feature>
<dbReference type="AlphaFoldDB" id="A0A418SCH0"/>
<dbReference type="KEGG" id="palw:PSAL_013030"/>
<feature type="transmembrane region" description="Helical" evidence="2">
    <location>
        <begin position="362"/>
        <end position="381"/>
    </location>
</feature>
<feature type="transmembrane region" description="Helical" evidence="2">
    <location>
        <begin position="72"/>
        <end position="95"/>
    </location>
</feature>
<feature type="compositionally biased region" description="Pro residues" evidence="1">
    <location>
        <begin position="432"/>
        <end position="452"/>
    </location>
</feature>
<gene>
    <name evidence="3" type="ORF">PSAL_013030</name>
</gene>
<feature type="compositionally biased region" description="Basic and acidic residues" evidence="1">
    <location>
        <begin position="1"/>
        <end position="14"/>
    </location>
</feature>
<keyword evidence="4" id="KW-1185">Reference proteome</keyword>
<proteinExistence type="predicted"/>
<keyword evidence="2" id="KW-1133">Transmembrane helix</keyword>
<feature type="compositionally biased region" description="Gly residues" evidence="1">
    <location>
        <begin position="466"/>
        <end position="480"/>
    </location>
</feature>